<organism evidence="2 3">
    <name type="scientific">Mariprofundus erugo</name>
    <dbReference type="NCBI Taxonomy" id="2528639"/>
    <lineage>
        <taxon>Bacteria</taxon>
        <taxon>Pseudomonadati</taxon>
        <taxon>Pseudomonadota</taxon>
        <taxon>Candidatius Mariprofundia</taxon>
        <taxon>Mariprofundales</taxon>
        <taxon>Mariprofundaceae</taxon>
        <taxon>Mariprofundus</taxon>
    </lineage>
</organism>
<dbReference type="EMBL" id="VBRY01000007">
    <property type="protein sequence ID" value="TLS67036.1"/>
    <property type="molecule type" value="Genomic_DNA"/>
</dbReference>
<dbReference type="HAMAP" id="MF_00934">
    <property type="entry name" value="23SrRNA_methyltr_J"/>
    <property type="match status" value="1"/>
</dbReference>
<feature type="binding site" evidence="1">
    <location>
        <position position="42"/>
    </location>
    <ligand>
        <name>S-adenosyl-L-methionine</name>
        <dbReference type="ChEBI" id="CHEBI:59789"/>
    </ligand>
</feature>
<evidence type="ECO:0000313" key="2">
    <source>
        <dbReference type="EMBL" id="TLS67036.1"/>
    </source>
</evidence>
<keyword evidence="3" id="KW-1185">Reference proteome</keyword>
<dbReference type="Proteomes" id="UP000306585">
    <property type="component" value="Unassembled WGS sequence"/>
</dbReference>
<keyword evidence="1 2" id="KW-0808">Transferase</keyword>
<feature type="site" description="Interaction with substrate rRNA" evidence="1">
    <location>
        <position position="4"/>
    </location>
</feature>
<feature type="binding site" evidence="1">
    <location>
        <position position="166"/>
    </location>
    <ligand>
        <name>S-adenosyl-L-methionine</name>
        <dbReference type="ChEBI" id="CHEBI:59789"/>
    </ligand>
</feature>
<feature type="active site" description="Proton acceptor" evidence="1">
    <location>
        <position position="166"/>
    </location>
</feature>
<dbReference type="AlphaFoldDB" id="A0A5R9GKG4"/>
<dbReference type="RefSeq" id="WP_138239427.1">
    <property type="nucleotide sequence ID" value="NZ_VBRY01000007.1"/>
</dbReference>
<name>A0A5R9GKG4_9PROT</name>
<keyword evidence="1 2" id="KW-0489">Methyltransferase</keyword>
<feature type="binding site" evidence="1">
    <location>
        <begin position="145"/>
        <end position="146"/>
    </location>
    <ligand>
        <name>S-adenosyl-L-methionine</name>
        <dbReference type="ChEBI" id="CHEBI:59789"/>
    </ligand>
</feature>
<feature type="binding site" evidence="1">
    <location>
        <position position="120"/>
    </location>
    <ligand>
        <name>S-adenosyl-L-methionine</name>
        <dbReference type="ChEBI" id="CHEBI:59789"/>
    </ligand>
</feature>
<comment type="caution">
    <text evidence="2">The sequence shown here is derived from an EMBL/GenBank/DDBJ whole genome shotgun (WGS) entry which is preliminary data.</text>
</comment>
<accession>A0A5R9GKG4</accession>
<evidence type="ECO:0000313" key="3">
    <source>
        <dbReference type="Proteomes" id="UP000306585"/>
    </source>
</evidence>
<proteinExistence type="inferred from homology"/>
<dbReference type="GO" id="GO:0036307">
    <property type="term" value="F:23S rRNA (adenine(2030)-N(6))-methyltransferase activity"/>
    <property type="evidence" value="ECO:0007669"/>
    <property type="project" value="UniProtKB-UniRule"/>
</dbReference>
<evidence type="ECO:0000256" key="1">
    <source>
        <dbReference type="HAMAP-Rule" id="MF_00934"/>
    </source>
</evidence>
<comment type="catalytic activity">
    <reaction evidence="1">
        <text>adenosine(2030) in 23S rRNA + S-adenosyl-L-methionine = N(6)-methyladenosine(2030) in 23S rRNA + S-adenosyl-L-homocysteine + H(+)</text>
        <dbReference type="Rhea" id="RHEA:43736"/>
        <dbReference type="Rhea" id="RHEA-COMP:10668"/>
        <dbReference type="Rhea" id="RHEA-COMP:10669"/>
        <dbReference type="ChEBI" id="CHEBI:15378"/>
        <dbReference type="ChEBI" id="CHEBI:57856"/>
        <dbReference type="ChEBI" id="CHEBI:59789"/>
        <dbReference type="ChEBI" id="CHEBI:74411"/>
        <dbReference type="ChEBI" id="CHEBI:74449"/>
        <dbReference type="EC" id="2.1.1.266"/>
    </reaction>
</comment>
<sequence length="281" mass="31754">MLSYQHSYHAGCHADALKHIVLGDLVAAMMLKEAPLFLFDAFASRGIYNLDSAEALKNREFDSGIGKLWPLRHGHLPEGVSRWFNIIEGENSDGSFTRLPGSTALLAAMLRDTDRLAACDLHPQEFDALREGFKNSRRIALHKRDAFEAVPALLPPVEKRGLIFLDPSYENKEEYKKVARTISDACTRFRAGVYVIWYPLLPAGRHLDLFNALKRSGIRKILRVELDGKESFPEMQMYGSGLLIVNPPWHAEQSMKRSLDWLHQNLIAGNGLATFNWLVPE</sequence>
<dbReference type="EC" id="2.1.1.266" evidence="1"/>
<dbReference type="GO" id="GO:0070475">
    <property type="term" value="P:rRNA base methylation"/>
    <property type="evidence" value="ECO:0007669"/>
    <property type="project" value="UniProtKB-UniRule"/>
</dbReference>
<comment type="subunit">
    <text evidence="1">Monomer.</text>
</comment>
<feature type="binding site" evidence="1">
    <location>
        <position position="19"/>
    </location>
    <ligand>
        <name>S-adenosyl-L-methionine</name>
        <dbReference type="ChEBI" id="CHEBI:59789"/>
    </ligand>
</feature>
<dbReference type="Gene3D" id="3.40.50.150">
    <property type="entry name" value="Vaccinia Virus protein VP39"/>
    <property type="match status" value="1"/>
</dbReference>
<feature type="binding site" evidence="1">
    <location>
        <position position="102"/>
    </location>
    <ligand>
        <name>S-adenosyl-L-methionine</name>
        <dbReference type="ChEBI" id="CHEBI:59789"/>
    </ligand>
</feature>
<keyword evidence="1" id="KW-0698">rRNA processing</keyword>
<comment type="similarity">
    <text evidence="1">Belongs to the RlmJ family.</text>
</comment>
<protein>
    <recommendedName>
        <fullName evidence="1">Ribosomal RNA large subunit methyltransferase J</fullName>
        <ecNumber evidence="1">2.1.1.266</ecNumber>
    </recommendedName>
    <alternativeName>
        <fullName evidence="1">23S rRNA (adenine(2030)-N6)-methyltransferase</fullName>
    </alternativeName>
    <alternativeName>
        <fullName evidence="1">23S rRNA m6A2030 methyltransferase</fullName>
    </alternativeName>
</protein>
<dbReference type="SUPFAM" id="SSF53335">
    <property type="entry name" value="S-adenosyl-L-methionine-dependent methyltransferases"/>
    <property type="match status" value="1"/>
</dbReference>
<dbReference type="InterPro" id="IPR029063">
    <property type="entry name" value="SAM-dependent_MTases_sf"/>
</dbReference>
<dbReference type="Pfam" id="PF04378">
    <property type="entry name" value="RsmJ"/>
    <property type="match status" value="1"/>
</dbReference>
<dbReference type="PANTHER" id="PTHR37426:SF1">
    <property type="entry name" value="RIBOSOMAL RNA LARGE SUBUNIT METHYLTRANSFERASE J"/>
    <property type="match status" value="1"/>
</dbReference>
<keyword evidence="1" id="KW-0949">S-adenosyl-L-methionine</keyword>
<reference evidence="2 3" key="1">
    <citation type="journal article" date="2019" name="Appl. Environ. Microbiol.">
        <title>Environmental Evidence and Genomic Insight of Iron-oxidizing Bacteria Preference Towards More Corrosion Resistant Stainless Steel at Higher Salinities.</title>
        <authorList>
            <person name="Garrison C.E."/>
            <person name="Price K.A."/>
            <person name="Field E.K."/>
        </authorList>
    </citation>
    <scope>NUCLEOTIDE SEQUENCE [LARGE SCALE GENOMIC DNA]</scope>
    <source>
        <strain evidence="2 3">P3</strain>
    </source>
</reference>
<dbReference type="InterPro" id="IPR007473">
    <property type="entry name" value="RlmJ"/>
</dbReference>
<comment type="function">
    <text evidence="1">Specifically methylates the adenine in position 2030 of 23S rRNA.</text>
</comment>
<gene>
    <name evidence="1" type="primary">rlmJ</name>
    <name evidence="2" type="ORF">FEF65_08800</name>
</gene>
<keyword evidence="1" id="KW-0694">RNA-binding</keyword>
<dbReference type="GO" id="GO:0005829">
    <property type="term" value="C:cytosol"/>
    <property type="evidence" value="ECO:0007669"/>
    <property type="project" value="TreeGrafter"/>
</dbReference>
<dbReference type="PANTHER" id="PTHR37426">
    <property type="entry name" value="RIBOSOMAL RNA LARGE SUBUNIT METHYLTRANSFERASE J"/>
    <property type="match status" value="1"/>
</dbReference>
<dbReference type="GO" id="GO:0003723">
    <property type="term" value="F:RNA binding"/>
    <property type="evidence" value="ECO:0007669"/>
    <property type="project" value="UniProtKB-UniRule"/>
</dbReference>